<evidence type="ECO:0000313" key="3">
    <source>
        <dbReference type="Proteomes" id="UP000030403"/>
    </source>
</evidence>
<sequence length="132" mass="15274">MHKALLTIASLFMFAFLAGCGLEQKSFSQFYEGDLSEVTKVVITDGNTGYKKVVEKKPKIQALLEQIKDVQFIPDENQEERTGFNYSISLFEKGESTFQFGLTKVNDHYYHTEPDLYPIIDQFYKQLKVKKE</sequence>
<evidence type="ECO:0000256" key="1">
    <source>
        <dbReference type="SAM" id="SignalP"/>
    </source>
</evidence>
<reference evidence="2 3" key="1">
    <citation type="submission" date="2013-08" db="EMBL/GenBank/DDBJ databases">
        <authorList>
            <person name="Huang J."/>
            <person name="Wang G."/>
        </authorList>
    </citation>
    <scope>NUCLEOTIDE SEQUENCE [LARGE SCALE GENOMIC DNA]</scope>
    <source>
        <strain evidence="2 3">BH030004</strain>
    </source>
</reference>
<dbReference type="eggNOG" id="ENOG5030CGA">
    <property type="taxonomic scope" value="Bacteria"/>
</dbReference>
<protein>
    <recommendedName>
        <fullName evidence="4">DUF4825 domain-containing protein</fullName>
    </recommendedName>
</protein>
<dbReference type="OrthoDB" id="2868629at2"/>
<organism evidence="2 3">
    <name type="scientific">Pontibacillus marinus BH030004 = DSM 16465</name>
    <dbReference type="NCBI Taxonomy" id="1385511"/>
    <lineage>
        <taxon>Bacteria</taxon>
        <taxon>Bacillati</taxon>
        <taxon>Bacillota</taxon>
        <taxon>Bacilli</taxon>
        <taxon>Bacillales</taxon>
        <taxon>Bacillaceae</taxon>
        <taxon>Pontibacillus</taxon>
    </lineage>
</organism>
<dbReference type="STRING" id="1385511.GCA_000425225_00074"/>
<name>A0A0A5GL10_9BACI</name>
<dbReference type="EMBL" id="AVPF01000001">
    <property type="protein sequence ID" value="KGX91903.1"/>
    <property type="molecule type" value="Genomic_DNA"/>
</dbReference>
<dbReference type="PROSITE" id="PS51257">
    <property type="entry name" value="PROKAR_LIPOPROTEIN"/>
    <property type="match status" value="1"/>
</dbReference>
<gene>
    <name evidence="2" type="ORF">N783_00910</name>
</gene>
<evidence type="ECO:0008006" key="4">
    <source>
        <dbReference type="Google" id="ProtNLM"/>
    </source>
</evidence>
<feature type="chain" id="PRO_5038857816" description="DUF4825 domain-containing protein" evidence="1">
    <location>
        <begin position="19"/>
        <end position="132"/>
    </location>
</feature>
<feature type="signal peptide" evidence="1">
    <location>
        <begin position="1"/>
        <end position="18"/>
    </location>
</feature>
<comment type="caution">
    <text evidence="2">The sequence shown here is derived from an EMBL/GenBank/DDBJ whole genome shotgun (WGS) entry which is preliminary data.</text>
</comment>
<proteinExistence type="predicted"/>
<accession>A0A0A5GL10</accession>
<dbReference type="AlphaFoldDB" id="A0A0A5GL10"/>
<dbReference type="Proteomes" id="UP000030403">
    <property type="component" value="Unassembled WGS sequence"/>
</dbReference>
<dbReference type="RefSeq" id="WP_027445164.1">
    <property type="nucleotide sequence ID" value="NZ_AULJ01000001.1"/>
</dbReference>
<keyword evidence="3" id="KW-1185">Reference proteome</keyword>
<keyword evidence="1" id="KW-0732">Signal</keyword>
<evidence type="ECO:0000313" key="2">
    <source>
        <dbReference type="EMBL" id="KGX91903.1"/>
    </source>
</evidence>